<keyword evidence="3" id="KW-0274">FAD</keyword>
<dbReference type="Gene3D" id="3.40.30.120">
    <property type="match status" value="1"/>
</dbReference>
<protein>
    <submittedName>
        <fullName evidence="5">Monooxygenase</fullName>
    </submittedName>
</protein>
<dbReference type="Gene3D" id="3.30.70.2450">
    <property type="match status" value="1"/>
</dbReference>
<dbReference type="GO" id="GO:0016709">
    <property type="term" value="F:oxidoreductase activity, acting on paired donors, with incorporation or reduction of molecular oxygen, NAD(P)H as one donor, and incorporation of one atom of oxygen"/>
    <property type="evidence" value="ECO:0007669"/>
    <property type="project" value="UniProtKB-ARBA"/>
</dbReference>
<dbReference type="PANTHER" id="PTHR43004">
    <property type="entry name" value="TRK SYSTEM POTASSIUM UPTAKE PROTEIN"/>
    <property type="match status" value="1"/>
</dbReference>
<dbReference type="GeneID" id="82852758"/>
<organism evidence="5 6">
    <name type="scientific">Bacillus glycinifermentans</name>
    <dbReference type="NCBI Taxonomy" id="1664069"/>
    <lineage>
        <taxon>Bacteria</taxon>
        <taxon>Bacillati</taxon>
        <taxon>Bacillota</taxon>
        <taxon>Bacilli</taxon>
        <taxon>Bacillales</taxon>
        <taxon>Bacillaceae</taxon>
        <taxon>Bacillus</taxon>
    </lineage>
</organism>
<dbReference type="Pfam" id="PF21274">
    <property type="entry name" value="Rng_hyd_C"/>
    <property type="match status" value="1"/>
</dbReference>
<dbReference type="NCBIfam" id="NF006092">
    <property type="entry name" value="PRK08244.1"/>
    <property type="match status" value="1"/>
</dbReference>
<dbReference type="GO" id="GO:0071949">
    <property type="term" value="F:FAD binding"/>
    <property type="evidence" value="ECO:0007669"/>
    <property type="project" value="InterPro"/>
</dbReference>
<dbReference type="SUPFAM" id="SSF51905">
    <property type="entry name" value="FAD/NAD(P)-binding domain"/>
    <property type="match status" value="1"/>
</dbReference>
<dbReference type="PANTHER" id="PTHR43004:SF19">
    <property type="entry name" value="BINDING MONOOXYGENASE, PUTATIVE (JCVI)-RELATED"/>
    <property type="match status" value="1"/>
</dbReference>
<dbReference type="InterPro" id="IPR036188">
    <property type="entry name" value="FAD/NAD-bd_sf"/>
</dbReference>
<dbReference type="RefSeq" id="WP_046131908.1">
    <property type="nucleotide sequence ID" value="NZ_CP035232.1"/>
</dbReference>
<dbReference type="Gene3D" id="3.50.50.60">
    <property type="entry name" value="FAD/NAD(P)-binding domain"/>
    <property type="match status" value="1"/>
</dbReference>
<evidence type="ECO:0000256" key="3">
    <source>
        <dbReference type="ARBA" id="ARBA00022827"/>
    </source>
</evidence>
<dbReference type="InterPro" id="IPR002938">
    <property type="entry name" value="FAD-bd"/>
</dbReference>
<sequence>MDFDVIIVGGGPVGLMTASELALAGVRACIVERLTQPSPHSKALTLHPRSIEILEMRGLFERFKERGKPLPHGHFAGLDTALDFSELDTRTDYTLFLPQTDTEELLEEHARSSGVSILRGHDVLAVRQNDEHAELVVQGPDGISFLTAAYIVGADGAGSTVRKQAGIAFHGSDASLTAVLGDVALQSPPNSSFYTHINEEGAVVIVPLSPGVYRVLIVSPHKPQRLLHEAVTLEEIQKGLVQICGTDFGAGNPVWMSRFGNASRLAEHYRSKRIFLAGDAAHIHFPAGGQGLNVGLQDAMNLGWKLASAVKGRASDWLLDSYHTERNPVGKELLRNTQIQTKLFDFTRSGLYLRELLSDILTFPEVNRYLAEQIAALSVNYPSDEMSPQHQLNGKRLPDLDITLKDGSAKRLYSFLHSGHFLYIAFEDDDPMQIPCLPHLKTVIAKAVLNRPEWDDVKSVLIRPDGHVAWAVSKAHQHPKHLISEGIRRWYENVPMPSL</sequence>
<keyword evidence="5" id="KW-0560">Oxidoreductase</keyword>
<feature type="domain" description="FAD-binding" evidence="4">
    <location>
        <begin position="3"/>
        <end position="337"/>
    </location>
</feature>
<dbReference type="Pfam" id="PF01494">
    <property type="entry name" value="FAD_binding_3"/>
    <property type="match status" value="1"/>
</dbReference>
<keyword evidence="5" id="KW-0503">Monooxygenase</keyword>
<dbReference type="AlphaFoldDB" id="A0AAJ3YX38"/>
<comment type="cofactor">
    <cofactor evidence="1">
        <name>FAD</name>
        <dbReference type="ChEBI" id="CHEBI:57692"/>
    </cofactor>
</comment>
<evidence type="ECO:0000313" key="5">
    <source>
        <dbReference type="EMBL" id="QAT64975.1"/>
    </source>
</evidence>
<name>A0AAJ3YX38_9BACI</name>
<reference evidence="5 6" key="1">
    <citation type="submission" date="2019-01" db="EMBL/GenBank/DDBJ databases">
        <title>Genome sequence of Bacillus glycinifermentans SRCM103574.</title>
        <authorList>
            <person name="Kong H.-J."/>
            <person name="Jeong S.-Y."/>
            <person name="Jeong D.-Y."/>
        </authorList>
    </citation>
    <scope>NUCLEOTIDE SEQUENCE [LARGE SCALE GENOMIC DNA]</scope>
    <source>
        <strain evidence="5 6">SRCM103574</strain>
    </source>
</reference>
<accession>A0AAJ3YX38</accession>
<dbReference type="Proteomes" id="UP000288675">
    <property type="component" value="Chromosome"/>
</dbReference>
<dbReference type="KEGG" id="bgy:BGLY_1685"/>
<proteinExistence type="predicted"/>
<dbReference type="EMBL" id="CP035232">
    <property type="protein sequence ID" value="QAT64975.1"/>
    <property type="molecule type" value="Genomic_DNA"/>
</dbReference>
<dbReference type="PRINTS" id="PR00420">
    <property type="entry name" value="RNGMNOXGNASE"/>
</dbReference>
<evidence type="ECO:0000313" key="6">
    <source>
        <dbReference type="Proteomes" id="UP000288675"/>
    </source>
</evidence>
<gene>
    <name evidence="5" type="ORF">EQZ20_08690</name>
</gene>
<keyword evidence="2" id="KW-0285">Flavoprotein</keyword>
<evidence type="ECO:0000259" key="4">
    <source>
        <dbReference type="Pfam" id="PF01494"/>
    </source>
</evidence>
<evidence type="ECO:0000256" key="2">
    <source>
        <dbReference type="ARBA" id="ARBA00022630"/>
    </source>
</evidence>
<dbReference type="InterPro" id="IPR050641">
    <property type="entry name" value="RIFMO-like"/>
</dbReference>
<evidence type="ECO:0000256" key="1">
    <source>
        <dbReference type="ARBA" id="ARBA00001974"/>
    </source>
</evidence>